<evidence type="ECO:0000256" key="4">
    <source>
        <dbReference type="SAM" id="SignalP"/>
    </source>
</evidence>
<proteinExistence type="predicted"/>
<keyword evidence="3" id="KW-0472">Membrane</keyword>
<protein>
    <submittedName>
        <fullName evidence="5">Uncharacterized protein</fullName>
    </submittedName>
</protein>
<dbReference type="InterPro" id="IPR019734">
    <property type="entry name" value="TPR_rpt"/>
</dbReference>
<keyword evidence="1" id="KW-0802">TPR repeat</keyword>
<keyword evidence="4" id="KW-0732">Signal</keyword>
<sequence length="320" mass="35631">MDAFNLTFLFLSTLLNVNIVAATQVTPPVNITPSLPILNTQNNHDLIYQQLFSMHSQLASLDEKLQQQKTLGNDVKTLEAAQQALTIQLSRFQAQLEVQDKLQASQFTGFDGRISDIASNTNMWGMAFTIFGLIITVAAIALGFSAKNRAVYEAKLAANTASDSHMLQWLEDNKGKLISETKVELEKVSLELKDRAEKLAAEARAALSKIEHDLIEESKRIVTSNKGEADKGLNKHNKPRTGASAKSWFKVGLSAFENNEYDDALKAWAKVLQLLDQKEEPELYSITLMNQGITYGQQEKFEDALNNYASLIEQFKDSSN</sequence>
<name>A0A1Q2GX91_9GAMM</name>
<dbReference type="Proteomes" id="UP000188243">
    <property type="component" value="Chromosome"/>
</dbReference>
<dbReference type="STRING" id="247523.B0W48_08080"/>
<evidence type="ECO:0000313" key="6">
    <source>
        <dbReference type="Proteomes" id="UP000188243"/>
    </source>
</evidence>
<evidence type="ECO:0000256" key="2">
    <source>
        <dbReference type="SAM" id="Coils"/>
    </source>
</evidence>
<reference evidence="5 6" key="1">
    <citation type="submission" date="2017-02" db="EMBL/GenBank/DDBJ databases">
        <title>Complete genome sequence of the cold-active Pseudoalteromonas aliena strain EH1 isolated from Arctic seawater.</title>
        <authorList>
            <person name="Kim E."/>
            <person name="Heo E."/>
            <person name="Kim H."/>
            <person name="Kim D."/>
        </authorList>
    </citation>
    <scope>NUCLEOTIDE SEQUENCE [LARGE SCALE GENOMIC DNA]</scope>
    <source>
        <strain evidence="5 6">EH1</strain>
    </source>
</reference>
<keyword evidence="2" id="KW-0175">Coiled coil</keyword>
<dbReference type="KEGG" id="paln:B0W48_08080"/>
<feature type="chain" id="PRO_5012523918" evidence="4">
    <location>
        <begin position="22"/>
        <end position="320"/>
    </location>
</feature>
<dbReference type="SMART" id="SM00028">
    <property type="entry name" value="TPR"/>
    <property type="match status" value="2"/>
</dbReference>
<dbReference type="Gene3D" id="1.25.40.10">
    <property type="entry name" value="Tetratricopeptide repeat domain"/>
    <property type="match status" value="1"/>
</dbReference>
<dbReference type="EMBL" id="CP019628">
    <property type="protein sequence ID" value="AQP99755.1"/>
    <property type="molecule type" value="Genomic_DNA"/>
</dbReference>
<gene>
    <name evidence="5" type="ORF">B0W48_08080</name>
</gene>
<dbReference type="AlphaFoldDB" id="A0A1Q2GX91"/>
<accession>A0A1Q2GX91</accession>
<evidence type="ECO:0000256" key="1">
    <source>
        <dbReference type="PROSITE-ProRule" id="PRU00339"/>
    </source>
</evidence>
<evidence type="ECO:0000313" key="5">
    <source>
        <dbReference type="EMBL" id="AQP99755.1"/>
    </source>
</evidence>
<dbReference type="InterPro" id="IPR011990">
    <property type="entry name" value="TPR-like_helical_dom_sf"/>
</dbReference>
<dbReference type="PROSITE" id="PS50005">
    <property type="entry name" value="TPR"/>
    <property type="match status" value="1"/>
</dbReference>
<dbReference type="SUPFAM" id="SSF48452">
    <property type="entry name" value="TPR-like"/>
    <property type="match status" value="1"/>
</dbReference>
<evidence type="ECO:0000256" key="3">
    <source>
        <dbReference type="SAM" id="Phobius"/>
    </source>
</evidence>
<feature type="transmembrane region" description="Helical" evidence="3">
    <location>
        <begin position="123"/>
        <end position="146"/>
    </location>
</feature>
<organism evidence="5 6">
    <name type="scientific">Pseudoalteromonas aliena</name>
    <dbReference type="NCBI Taxonomy" id="247523"/>
    <lineage>
        <taxon>Bacteria</taxon>
        <taxon>Pseudomonadati</taxon>
        <taxon>Pseudomonadota</taxon>
        <taxon>Gammaproteobacteria</taxon>
        <taxon>Alteromonadales</taxon>
        <taxon>Pseudoalteromonadaceae</taxon>
        <taxon>Pseudoalteromonas</taxon>
    </lineage>
</organism>
<keyword evidence="3" id="KW-0812">Transmembrane</keyword>
<feature type="coiled-coil region" evidence="2">
    <location>
        <begin position="182"/>
        <end position="213"/>
    </location>
</feature>
<feature type="repeat" description="TPR" evidence="1">
    <location>
        <begin position="245"/>
        <end position="278"/>
    </location>
</feature>
<feature type="signal peptide" evidence="4">
    <location>
        <begin position="1"/>
        <end position="21"/>
    </location>
</feature>
<keyword evidence="3" id="KW-1133">Transmembrane helix</keyword>